<evidence type="ECO:0000256" key="10">
    <source>
        <dbReference type="ARBA" id="ARBA00048843"/>
    </source>
</evidence>
<evidence type="ECO:0000313" key="12">
    <source>
        <dbReference type="EMBL" id="MBM9503064.1"/>
    </source>
</evidence>
<dbReference type="EC" id="1.3.1.104" evidence="9"/>
<keyword evidence="8" id="KW-0275">Fatty acid biosynthesis</keyword>
<dbReference type="SUPFAM" id="SSF50129">
    <property type="entry name" value="GroES-like"/>
    <property type="match status" value="1"/>
</dbReference>
<keyword evidence="5" id="KW-0809">Transit peptide</keyword>
<keyword evidence="13" id="KW-1185">Reference proteome</keyword>
<comment type="caution">
    <text evidence="12">The sequence shown here is derived from an EMBL/GenBank/DDBJ whole genome shotgun (WGS) entry which is preliminary data.</text>
</comment>
<evidence type="ECO:0000256" key="6">
    <source>
        <dbReference type="ARBA" id="ARBA00023002"/>
    </source>
</evidence>
<dbReference type="CDD" id="cd05282">
    <property type="entry name" value="ETR_like"/>
    <property type="match status" value="1"/>
</dbReference>
<feature type="domain" description="Enoyl reductase (ER)" evidence="11">
    <location>
        <begin position="10"/>
        <end position="313"/>
    </location>
</feature>
<evidence type="ECO:0000256" key="9">
    <source>
        <dbReference type="ARBA" id="ARBA00038963"/>
    </source>
</evidence>
<comment type="catalytic activity">
    <reaction evidence="10">
        <text>a 2,3-saturated acyl-[ACP] + NADP(+) = a (2E)-enoyl-[ACP] + NADPH + H(+)</text>
        <dbReference type="Rhea" id="RHEA:22564"/>
        <dbReference type="Rhea" id="RHEA-COMP:9925"/>
        <dbReference type="Rhea" id="RHEA-COMP:9926"/>
        <dbReference type="ChEBI" id="CHEBI:15378"/>
        <dbReference type="ChEBI" id="CHEBI:57783"/>
        <dbReference type="ChEBI" id="CHEBI:58349"/>
        <dbReference type="ChEBI" id="CHEBI:78784"/>
        <dbReference type="ChEBI" id="CHEBI:78785"/>
        <dbReference type="EC" id="1.3.1.104"/>
    </reaction>
</comment>
<evidence type="ECO:0000256" key="3">
    <source>
        <dbReference type="ARBA" id="ARBA00022832"/>
    </source>
</evidence>
<comment type="similarity">
    <text evidence="1">Belongs to the zinc-containing alcohol dehydrogenase family. Quinone oxidoreductase subfamily.</text>
</comment>
<reference evidence="12 13" key="1">
    <citation type="submission" date="2021-01" db="EMBL/GenBank/DDBJ databases">
        <title>Streptomyces acididurans sp. nov., isolated from a peat swamp forest soil.</title>
        <authorList>
            <person name="Chantavorakit T."/>
            <person name="Duangmal K."/>
        </authorList>
    </citation>
    <scope>NUCLEOTIDE SEQUENCE [LARGE SCALE GENOMIC DNA]</scope>
    <source>
        <strain evidence="12 13">KK5PA1</strain>
    </source>
</reference>
<keyword evidence="4" id="KW-0521">NADP</keyword>
<gene>
    <name evidence="12" type="ORF">ITX44_00650</name>
</gene>
<dbReference type="InterPro" id="IPR020843">
    <property type="entry name" value="ER"/>
</dbReference>
<dbReference type="PANTHER" id="PTHR43981:SF2">
    <property type="entry name" value="ENOYL-[ACYL-CARRIER-PROTEIN] REDUCTASE, MITOCHONDRIAL"/>
    <property type="match status" value="1"/>
</dbReference>
<dbReference type="SMART" id="SM00829">
    <property type="entry name" value="PKS_ER"/>
    <property type="match status" value="1"/>
</dbReference>
<dbReference type="Proteomes" id="UP000749040">
    <property type="component" value="Unassembled WGS sequence"/>
</dbReference>
<dbReference type="Gene3D" id="3.90.180.10">
    <property type="entry name" value="Medium-chain alcohol dehydrogenases, catalytic domain"/>
    <property type="match status" value="1"/>
</dbReference>
<protein>
    <recommendedName>
        <fullName evidence="9">enoyl-[acyl-carrier-protein] reductase</fullName>
        <ecNumber evidence="9">1.3.1.104</ecNumber>
    </recommendedName>
</protein>
<dbReference type="InterPro" id="IPR036291">
    <property type="entry name" value="NAD(P)-bd_dom_sf"/>
</dbReference>
<dbReference type="RefSeq" id="WP_205354950.1">
    <property type="nucleotide sequence ID" value="NZ_JADKYB010000001.1"/>
</dbReference>
<accession>A0ABS2TI83</accession>
<sequence>MRALRYDRFGEAEQVVKLVELPEPGAPGPGEVLVDMLYAPLNFHDLLRIGGHVAQPELPAVAGNEGVARVVEVGDGVDGIGPGDLVVLPLLLGTWRERLIAPAAGMAPLPVGDLRQFSMLGSNTPTAGLALSEYVSLEKGDWVVQSSGNGGVGRNVIALAKQRGLRTASVVRRPELINELMAAGADVVVLDGPDLATRIAAAIGGAPVHLAIESVGGRVADELIDLLAPGGTLVRYSATDAIDQDGRGAAKDVTVTFLFVAAFDYAAKIAPVIAETLPLLRSGDLRVPVEAVYDLAEFDTAVARLKRGGKVLLRIQR</sequence>
<keyword evidence="6" id="KW-0560">Oxidoreductase</keyword>
<dbReference type="Gene3D" id="3.40.50.720">
    <property type="entry name" value="NAD(P)-binding Rossmann-like Domain"/>
    <property type="match status" value="1"/>
</dbReference>
<dbReference type="Pfam" id="PF13602">
    <property type="entry name" value="ADH_zinc_N_2"/>
    <property type="match status" value="1"/>
</dbReference>
<name>A0ABS2TI83_9ACTN</name>
<keyword evidence="2" id="KW-0444">Lipid biosynthesis</keyword>
<evidence type="ECO:0000256" key="7">
    <source>
        <dbReference type="ARBA" id="ARBA00023098"/>
    </source>
</evidence>
<proteinExistence type="inferred from homology"/>
<evidence type="ECO:0000256" key="1">
    <source>
        <dbReference type="ARBA" id="ARBA00010371"/>
    </source>
</evidence>
<organism evidence="12 13">
    <name type="scientific">Actinacidiphila acididurans</name>
    <dbReference type="NCBI Taxonomy" id="2784346"/>
    <lineage>
        <taxon>Bacteria</taxon>
        <taxon>Bacillati</taxon>
        <taxon>Actinomycetota</taxon>
        <taxon>Actinomycetes</taxon>
        <taxon>Kitasatosporales</taxon>
        <taxon>Streptomycetaceae</taxon>
        <taxon>Actinacidiphila</taxon>
    </lineage>
</organism>
<evidence type="ECO:0000313" key="13">
    <source>
        <dbReference type="Proteomes" id="UP000749040"/>
    </source>
</evidence>
<evidence type="ECO:0000256" key="4">
    <source>
        <dbReference type="ARBA" id="ARBA00022857"/>
    </source>
</evidence>
<dbReference type="PANTHER" id="PTHR43981">
    <property type="entry name" value="ENOYL-[ACYL-CARRIER-PROTEIN] REDUCTASE, MITOCHONDRIAL"/>
    <property type="match status" value="1"/>
</dbReference>
<keyword evidence="3" id="KW-0276">Fatty acid metabolism</keyword>
<dbReference type="InterPro" id="IPR013154">
    <property type="entry name" value="ADH-like_N"/>
</dbReference>
<dbReference type="InterPro" id="IPR011032">
    <property type="entry name" value="GroES-like_sf"/>
</dbReference>
<evidence type="ECO:0000256" key="8">
    <source>
        <dbReference type="ARBA" id="ARBA00023160"/>
    </source>
</evidence>
<keyword evidence="7" id="KW-0443">Lipid metabolism</keyword>
<dbReference type="EMBL" id="JADKYB010000001">
    <property type="protein sequence ID" value="MBM9503064.1"/>
    <property type="molecule type" value="Genomic_DNA"/>
</dbReference>
<evidence type="ECO:0000256" key="2">
    <source>
        <dbReference type="ARBA" id="ARBA00022516"/>
    </source>
</evidence>
<dbReference type="SUPFAM" id="SSF51735">
    <property type="entry name" value="NAD(P)-binding Rossmann-fold domains"/>
    <property type="match status" value="1"/>
</dbReference>
<evidence type="ECO:0000259" key="11">
    <source>
        <dbReference type="SMART" id="SM00829"/>
    </source>
</evidence>
<evidence type="ECO:0000256" key="5">
    <source>
        <dbReference type="ARBA" id="ARBA00022946"/>
    </source>
</evidence>
<dbReference type="InterPro" id="IPR051034">
    <property type="entry name" value="Mito_Enoyl-ACP_Reductase"/>
</dbReference>
<dbReference type="Pfam" id="PF08240">
    <property type="entry name" value="ADH_N"/>
    <property type="match status" value="1"/>
</dbReference>